<accession>A0AC34F8L1</accession>
<organism evidence="1 2">
    <name type="scientific">Panagrolaimus sp. ES5</name>
    <dbReference type="NCBI Taxonomy" id="591445"/>
    <lineage>
        <taxon>Eukaryota</taxon>
        <taxon>Metazoa</taxon>
        <taxon>Ecdysozoa</taxon>
        <taxon>Nematoda</taxon>
        <taxon>Chromadorea</taxon>
        <taxon>Rhabditida</taxon>
        <taxon>Tylenchina</taxon>
        <taxon>Panagrolaimomorpha</taxon>
        <taxon>Panagrolaimoidea</taxon>
        <taxon>Panagrolaimidae</taxon>
        <taxon>Panagrolaimus</taxon>
    </lineage>
</organism>
<dbReference type="WBParaSite" id="ES5_v2.g13643.t1">
    <property type="protein sequence ID" value="ES5_v2.g13643.t1"/>
    <property type="gene ID" value="ES5_v2.g13643"/>
</dbReference>
<dbReference type="Proteomes" id="UP000887579">
    <property type="component" value="Unplaced"/>
</dbReference>
<reference evidence="2" key="1">
    <citation type="submission" date="2022-11" db="UniProtKB">
        <authorList>
            <consortium name="WormBaseParasite"/>
        </authorList>
    </citation>
    <scope>IDENTIFICATION</scope>
</reference>
<name>A0AC34F8L1_9BILA</name>
<protein>
    <submittedName>
        <fullName evidence="2">Protein CLP1 homolog</fullName>
    </submittedName>
</protein>
<sequence length="435" mass="48192">MELDLQPVRSEYRLNEDNELRLEVGNEDVIVELVEGVAEVFGTPLAVHKRYTFPPGFRCSIFTYQGALVEIIGKTESAYIATQTPMAIYLNTHYALEMHRQIALQKAAMGDLTARGPRILLTGPMDVGKSTVSRILLNYAIRFGHTPIYVDLDPGQGQICIPGTVSALLVCKPADIVENFDRTSTLAFSLGTVSPGMNMEYYKHLIQTLANLVDEKCALSPRINTSGVIINTCGWIKDAGYHALLVASKAFKVDVVVVLDNELLFNNFKKDLPNFVKIVHEPKSGGVEVRSQAQRAAARNLCIQTYFYGTKQSPFHPFTIEFSYAKLDEEQELYIARVGTDKLPDSCLPFGMTVEDHRTKVVRVSIDSSLKDKVLALMPPNATIDQSLLSTPAIGFIVVTDVDVEKKTFTILSPQPQPLPTRLALYTDVAFVDNT</sequence>
<evidence type="ECO:0000313" key="2">
    <source>
        <dbReference type="WBParaSite" id="ES5_v2.g13643.t1"/>
    </source>
</evidence>
<evidence type="ECO:0000313" key="1">
    <source>
        <dbReference type="Proteomes" id="UP000887579"/>
    </source>
</evidence>
<proteinExistence type="predicted"/>